<evidence type="ECO:0000313" key="1">
    <source>
        <dbReference type="EMBL" id="BBC30452.1"/>
    </source>
</evidence>
<proteinExistence type="predicted"/>
<dbReference type="EMBL" id="AP018448">
    <property type="protein sequence ID" value="BBC30452.1"/>
    <property type="molecule type" value="Genomic_DNA"/>
</dbReference>
<sequence>MISRLGAVLCPSSGPDAADGKPFHAIEQRQVSQCRNRKELAAEYRLVIWEPQSREPVCRGCEPQGAALAQATFARVTTARRRSSAACLFRQMM</sequence>
<gene>
    <name evidence="1" type="ORF">SGFS_017460</name>
</gene>
<organism evidence="1 2">
    <name type="scientific">Streptomyces graminofaciens</name>
    <dbReference type="NCBI Taxonomy" id="68212"/>
    <lineage>
        <taxon>Bacteria</taxon>
        <taxon>Bacillati</taxon>
        <taxon>Actinomycetota</taxon>
        <taxon>Actinomycetes</taxon>
        <taxon>Kitasatosporales</taxon>
        <taxon>Streptomycetaceae</taxon>
        <taxon>Streptomyces</taxon>
    </lineage>
</organism>
<protein>
    <recommendedName>
        <fullName evidence="3">Transposase</fullName>
    </recommendedName>
</protein>
<dbReference type="Proteomes" id="UP001321542">
    <property type="component" value="Chromosome"/>
</dbReference>
<evidence type="ECO:0000313" key="2">
    <source>
        <dbReference type="Proteomes" id="UP001321542"/>
    </source>
</evidence>
<keyword evidence="2" id="KW-1185">Reference proteome</keyword>
<reference evidence="1 2" key="1">
    <citation type="journal article" date="2010" name="ChemBioChem">
        <title>Cloning and characterization of the biosynthetic gene cluster of 16-membered macrolide antibiotic FD-891: involvement of a dual functional cytochrome P450 monooxygenase catalyzing epoxidation and hydroxylation.</title>
        <authorList>
            <person name="Kudo F."/>
            <person name="Motegi A."/>
            <person name="Mizoue K."/>
            <person name="Eguchi T."/>
        </authorList>
    </citation>
    <scope>NUCLEOTIDE SEQUENCE [LARGE SCALE GENOMIC DNA]</scope>
    <source>
        <strain evidence="1 2">A-8890</strain>
    </source>
</reference>
<name>A0ABM7F3V4_9ACTN</name>
<accession>A0ABM7F3V4</accession>
<evidence type="ECO:0008006" key="3">
    <source>
        <dbReference type="Google" id="ProtNLM"/>
    </source>
</evidence>
<reference evidence="1 2" key="2">
    <citation type="journal article" date="2023" name="ChemBioChem">
        <title>Acyltransferase Domain Exchange between Two Independent Type I Polyketide Synthases in the Same Producer Strain of Macrolide Antibiotics.</title>
        <authorList>
            <person name="Kudo F."/>
            <person name="Kishikawa K."/>
            <person name="Tsuboi K."/>
            <person name="Kido T."/>
            <person name="Usui T."/>
            <person name="Hashimoto J."/>
            <person name="Shin-Ya K."/>
            <person name="Miyanaga A."/>
            <person name="Eguchi T."/>
        </authorList>
    </citation>
    <scope>NUCLEOTIDE SEQUENCE [LARGE SCALE GENOMIC DNA]</scope>
    <source>
        <strain evidence="1 2">A-8890</strain>
    </source>
</reference>